<keyword evidence="1" id="KW-0812">Transmembrane</keyword>
<protein>
    <recommendedName>
        <fullName evidence="4">Ferric oxidoreductase domain-containing protein</fullName>
    </recommendedName>
</protein>
<feature type="transmembrane region" description="Helical" evidence="1">
    <location>
        <begin position="168"/>
        <end position="188"/>
    </location>
</feature>
<reference evidence="3" key="1">
    <citation type="submission" date="2017-09" db="EMBL/GenBank/DDBJ databases">
        <title>Depth-based differentiation of microbial function through sediment-hosted aquifers and enrichment of novel symbionts in the deep terrestrial subsurface.</title>
        <authorList>
            <person name="Probst A.J."/>
            <person name="Ladd B."/>
            <person name="Jarett J.K."/>
            <person name="Geller-Mcgrath D.E."/>
            <person name="Sieber C.M.K."/>
            <person name="Emerson J.B."/>
            <person name="Anantharaman K."/>
            <person name="Thomas B.C."/>
            <person name="Malmstrom R."/>
            <person name="Stieglmeier M."/>
            <person name="Klingl A."/>
            <person name="Woyke T."/>
            <person name="Ryan C.M."/>
            <person name="Banfield J.F."/>
        </authorList>
    </citation>
    <scope>NUCLEOTIDE SEQUENCE [LARGE SCALE GENOMIC DNA]</scope>
</reference>
<dbReference type="EMBL" id="PFOB01000023">
    <property type="protein sequence ID" value="PIZ63398.1"/>
    <property type="molecule type" value="Genomic_DNA"/>
</dbReference>
<dbReference type="Proteomes" id="UP000228503">
    <property type="component" value="Unassembled WGS sequence"/>
</dbReference>
<name>A0A2M7U001_9BACT</name>
<dbReference type="AlphaFoldDB" id="A0A2M7U001"/>
<organism evidence="2 3">
    <name type="scientific">Candidatus Roizmanbacteria bacterium CG_4_10_14_0_2_um_filter_39_13</name>
    <dbReference type="NCBI Taxonomy" id="1974825"/>
    <lineage>
        <taxon>Bacteria</taxon>
        <taxon>Candidatus Roizmaniibacteriota</taxon>
    </lineage>
</organism>
<feature type="transmembrane region" description="Helical" evidence="1">
    <location>
        <begin position="59"/>
        <end position="82"/>
    </location>
</feature>
<comment type="caution">
    <text evidence="2">The sequence shown here is derived from an EMBL/GenBank/DDBJ whole genome shotgun (WGS) entry which is preliminary data.</text>
</comment>
<keyword evidence="1" id="KW-1133">Transmembrane helix</keyword>
<gene>
    <name evidence="2" type="ORF">COY16_02100</name>
</gene>
<evidence type="ECO:0000313" key="2">
    <source>
        <dbReference type="EMBL" id="PIZ63398.1"/>
    </source>
</evidence>
<accession>A0A2M7U001</accession>
<proteinExistence type="predicted"/>
<feature type="transmembrane region" description="Helical" evidence="1">
    <location>
        <begin position="94"/>
        <end position="117"/>
    </location>
</feature>
<sequence>MPAELNIQSKLENHLKYSPLPREVRLWGETMAYSIILFIVVSGYYFVTSGSFTEKVLNRAVGDVALLMIGLSLILSSVCYFWDFADKYIIYRKHLGLVGVGYLLFHIIFSVTFSSYAPFPGYFLEDKRIASFIGAVLATIIFFIMTAISNRFAIHEIGAARWRKLMRLGHLAFVFTLFHFGVKGLPYWLPWMTGKSDAIFPSFGLIVFLFGSVVILLRIALWFSTMKKTDIKV</sequence>
<feature type="transmembrane region" description="Helical" evidence="1">
    <location>
        <begin position="26"/>
        <end position="47"/>
    </location>
</feature>
<keyword evidence="1" id="KW-0472">Membrane</keyword>
<evidence type="ECO:0000313" key="3">
    <source>
        <dbReference type="Proteomes" id="UP000228503"/>
    </source>
</evidence>
<feature type="transmembrane region" description="Helical" evidence="1">
    <location>
        <begin position="129"/>
        <end position="148"/>
    </location>
</feature>
<evidence type="ECO:0008006" key="4">
    <source>
        <dbReference type="Google" id="ProtNLM"/>
    </source>
</evidence>
<feature type="transmembrane region" description="Helical" evidence="1">
    <location>
        <begin position="200"/>
        <end position="223"/>
    </location>
</feature>
<evidence type="ECO:0000256" key="1">
    <source>
        <dbReference type="SAM" id="Phobius"/>
    </source>
</evidence>